<dbReference type="OrthoDB" id="676831at2"/>
<protein>
    <submittedName>
        <fullName evidence="1">Uncharacterized protein</fullName>
    </submittedName>
</protein>
<dbReference type="EMBL" id="RJJE01000017">
    <property type="protein sequence ID" value="RNI27890.1"/>
    <property type="molecule type" value="Genomic_DNA"/>
</dbReference>
<name>A0A3M9MQV0_9BACT</name>
<organism evidence="1 2">
    <name type="scientific">Rufibacter immobilis</name>
    <dbReference type="NCBI Taxonomy" id="1348778"/>
    <lineage>
        <taxon>Bacteria</taxon>
        <taxon>Pseudomonadati</taxon>
        <taxon>Bacteroidota</taxon>
        <taxon>Cytophagia</taxon>
        <taxon>Cytophagales</taxon>
        <taxon>Hymenobacteraceae</taxon>
        <taxon>Rufibacter</taxon>
    </lineage>
</organism>
<dbReference type="Proteomes" id="UP000271010">
    <property type="component" value="Unassembled WGS sequence"/>
</dbReference>
<evidence type="ECO:0000313" key="2">
    <source>
        <dbReference type="Proteomes" id="UP000271010"/>
    </source>
</evidence>
<comment type="caution">
    <text evidence="1">The sequence shown here is derived from an EMBL/GenBank/DDBJ whole genome shotgun (WGS) entry which is preliminary data.</text>
</comment>
<accession>A0A3M9MQV0</accession>
<proteinExistence type="predicted"/>
<reference evidence="1 2" key="1">
    <citation type="submission" date="2018-11" db="EMBL/GenBank/DDBJ databases">
        <title>Rufibacter latericius sp. nov., isolated from water in Baiyang Lake.</title>
        <authorList>
            <person name="Yang Y."/>
        </authorList>
    </citation>
    <scope>NUCLEOTIDE SEQUENCE [LARGE SCALE GENOMIC DNA]</scope>
    <source>
        <strain evidence="1 2">MCC P1</strain>
    </source>
</reference>
<dbReference type="AlphaFoldDB" id="A0A3M9MQV0"/>
<keyword evidence="2" id="KW-1185">Reference proteome</keyword>
<gene>
    <name evidence="1" type="ORF">EFA69_17510</name>
</gene>
<dbReference type="RefSeq" id="WP_123134355.1">
    <property type="nucleotide sequence ID" value="NZ_RJJE01000017.1"/>
</dbReference>
<evidence type="ECO:0000313" key="1">
    <source>
        <dbReference type="EMBL" id="RNI27890.1"/>
    </source>
</evidence>
<sequence>MEQKEFTDFVISKLLLSFPDFGKHIRIKDDNTADIEYPSERGKLKLFISTRNKELTVGFSAGQSQFGWHVHMDMYGAETPEEMAETAVMLLKEILNDKKRIVFTSYLGYFLTEDEDELEGFIYDGEKLKLYNWSEL</sequence>